<protein>
    <submittedName>
        <fullName evidence="1">Uncharacterized protein</fullName>
    </submittedName>
</protein>
<evidence type="ECO:0000313" key="1">
    <source>
        <dbReference type="EMBL" id="SPD25897.1"/>
    </source>
</evidence>
<dbReference type="EMBL" id="OIVN01006136">
    <property type="protein sequence ID" value="SPD25897.1"/>
    <property type="molecule type" value="Genomic_DNA"/>
</dbReference>
<sequence>MWRSTWRKSKGIPMGRDGGGAQASFGELVYCLSPDLAWGLGEEVGDGAWGLVLEGLLDSQVEPHEVDNLVWLPSPSQLFHFRVLYRVAFFTWATALVGLDWVMPQSVIALLASWRGIMGVHRSKAVRGAAPACLV</sequence>
<accession>A0A2N9IJN7</accession>
<reference evidence="1" key="1">
    <citation type="submission" date="2018-02" db="EMBL/GenBank/DDBJ databases">
        <authorList>
            <person name="Cohen D.B."/>
            <person name="Kent A.D."/>
        </authorList>
    </citation>
    <scope>NUCLEOTIDE SEQUENCE</scope>
</reference>
<dbReference type="AlphaFoldDB" id="A0A2N9IJN7"/>
<proteinExistence type="predicted"/>
<organism evidence="1">
    <name type="scientific">Fagus sylvatica</name>
    <name type="common">Beechnut</name>
    <dbReference type="NCBI Taxonomy" id="28930"/>
    <lineage>
        <taxon>Eukaryota</taxon>
        <taxon>Viridiplantae</taxon>
        <taxon>Streptophyta</taxon>
        <taxon>Embryophyta</taxon>
        <taxon>Tracheophyta</taxon>
        <taxon>Spermatophyta</taxon>
        <taxon>Magnoliopsida</taxon>
        <taxon>eudicotyledons</taxon>
        <taxon>Gunneridae</taxon>
        <taxon>Pentapetalae</taxon>
        <taxon>rosids</taxon>
        <taxon>fabids</taxon>
        <taxon>Fagales</taxon>
        <taxon>Fagaceae</taxon>
        <taxon>Fagus</taxon>
    </lineage>
</organism>
<name>A0A2N9IJN7_FAGSY</name>
<gene>
    <name evidence="1" type="ORF">FSB_LOCUS53779</name>
</gene>